<gene>
    <name evidence="2" type="ORF">L2A60_10510</name>
</gene>
<proteinExistence type="predicted"/>
<evidence type="ECO:0000313" key="2">
    <source>
        <dbReference type="EMBL" id="MCF3947110.1"/>
    </source>
</evidence>
<evidence type="ECO:0000256" key="1">
    <source>
        <dbReference type="SAM" id="MobiDB-lite"/>
    </source>
</evidence>
<accession>A0ABS9DZ99</accession>
<sequence>MLDAHWKWAEIAAILTRAGVIYGTGKPWTVEVLTATYHRAKKPLKSSKPRWPAASDMPASPNEPSKSS</sequence>
<dbReference type="EMBL" id="JAKGBZ010000018">
    <property type="protein sequence ID" value="MCF3947110.1"/>
    <property type="molecule type" value="Genomic_DNA"/>
</dbReference>
<reference evidence="2 3" key="1">
    <citation type="submission" date="2022-01" db="EMBL/GenBank/DDBJ databases">
        <authorList>
            <person name="Won M."/>
            <person name="Kim S.-J."/>
            <person name="Kwon S.-W."/>
        </authorList>
    </citation>
    <scope>NUCLEOTIDE SEQUENCE [LARGE SCALE GENOMIC DNA]</scope>
    <source>
        <strain evidence="2 3">KCTC 23505</strain>
    </source>
</reference>
<protein>
    <recommendedName>
        <fullName evidence="4">Transposase</fullName>
    </recommendedName>
</protein>
<evidence type="ECO:0008006" key="4">
    <source>
        <dbReference type="Google" id="ProtNLM"/>
    </source>
</evidence>
<keyword evidence="3" id="KW-1185">Reference proteome</keyword>
<comment type="caution">
    <text evidence="2">The sequence shown here is derived from an EMBL/GenBank/DDBJ whole genome shotgun (WGS) entry which is preliminary data.</text>
</comment>
<dbReference type="Proteomes" id="UP001521209">
    <property type="component" value="Unassembled WGS sequence"/>
</dbReference>
<evidence type="ECO:0000313" key="3">
    <source>
        <dbReference type="Proteomes" id="UP001521209"/>
    </source>
</evidence>
<dbReference type="RefSeq" id="WP_235704343.1">
    <property type="nucleotide sequence ID" value="NZ_JAKGBZ010000018.1"/>
</dbReference>
<feature type="region of interest" description="Disordered" evidence="1">
    <location>
        <begin position="41"/>
        <end position="68"/>
    </location>
</feature>
<name>A0ABS9DZ99_9PROT</name>
<organism evidence="2 3">
    <name type="scientific">Acidiphilium iwatense</name>
    <dbReference type="NCBI Taxonomy" id="768198"/>
    <lineage>
        <taxon>Bacteria</taxon>
        <taxon>Pseudomonadati</taxon>
        <taxon>Pseudomonadota</taxon>
        <taxon>Alphaproteobacteria</taxon>
        <taxon>Acetobacterales</taxon>
        <taxon>Acidocellaceae</taxon>
        <taxon>Acidiphilium</taxon>
    </lineage>
</organism>